<dbReference type="AlphaFoldDB" id="A0A1D1XC74"/>
<sequence length="135" mass="15153">GVDRDGQKGREEERTAYWFEAPCSRAYSIDGPLLFRELRLHRHSCVTALVLPLSSTDGDKGCEQSAAMEMRAASDRRWCERPALMEMSAVRDLRCSERPTVMRSAEMRAAMEMSDAISGTAASWEIIKATLVLRP</sequence>
<reference evidence="1" key="1">
    <citation type="submission" date="2015-07" db="EMBL/GenBank/DDBJ databases">
        <title>Transcriptome Assembly of Anthurium amnicola.</title>
        <authorList>
            <person name="Suzuki J."/>
        </authorList>
    </citation>
    <scope>NUCLEOTIDE SEQUENCE</scope>
</reference>
<evidence type="ECO:0000313" key="1">
    <source>
        <dbReference type="EMBL" id="JAT40042.1"/>
    </source>
</evidence>
<gene>
    <name evidence="1" type="primary">Pfl01_1405_0</name>
    <name evidence="1" type="ORF">g.22181</name>
</gene>
<organism evidence="1">
    <name type="scientific">Anthurium amnicola</name>
    <dbReference type="NCBI Taxonomy" id="1678845"/>
    <lineage>
        <taxon>Eukaryota</taxon>
        <taxon>Viridiplantae</taxon>
        <taxon>Streptophyta</taxon>
        <taxon>Embryophyta</taxon>
        <taxon>Tracheophyta</taxon>
        <taxon>Spermatophyta</taxon>
        <taxon>Magnoliopsida</taxon>
        <taxon>Liliopsida</taxon>
        <taxon>Araceae</taxon>
        <taxon>Pothoideae</taxon>
        <taxon>Potheae</taxon>
        <taxon>Anthurium</taxon>
    </lineage>
</organism>
<protein>
    <submittedName>
        <fullName evidence="1">UPF0271 protein Pfl01_1405</fullName>
    </submittedName>
</protein>
<feature type="non-terminal residue" evidence="1">
    <location>
        <position position="1"/>
    </location>
</feature>
<feature type="non-terminal residue" evidence="1">
    <location>
        <position position="135"/>
    </location>
</feature>
<name>A0A1D1XC74_9ARAE</name>
<proteinExistence type="predicted"/>
<dbReference type="EMBL" id="GDJX01027894">
    <property type="protein sequence ID" value="JAT40042.1"/>
    <property type="molecule type" value="Transcribed_RNA"/>
</dbReference>
<accession>A0A1D1XC74</accession>